<sequence>MAHGFPVLQVIYWFICWILIVFVGLGPKCRIFFCLACNLIYVADFITSSNILLTSNLVIR</sequence>
<proteinExistence type="predicted"/>
<reference evidence="2" key="2">
    <citation type="journal article" date="2015" name="Data Brief">
        <title>Shoot transcriptome of the giant reed, Arundo donax.</title>
        <authorList>
            <person name="Barrero R.A."/>
            <person name="Guerrero F.D."/>
            <person name="Moolhuijzen P."/>
            <person name="Goolsby J.A."/>
            <person name="Tidwell J."/>
            <person name="Bellgard S.E."/>
            <person name="Bellgard M.I."/>
        </authorList>
    </citation>
    <scope>NUCLEOTIDE SEQUENCE</scope>
    <source>
        <tissue evidence="2">Shoot tissue taken approximately 20 cm above the soil surface</tissue>
    </source>
</reference>
<accession>A0A0A9ATV6</accession>
<feature type="transmembrane region" description="Helical" evidence="1">
    <location>
        <begin position="32"/>
        <end position="53"/>
    </location>
</feature>
<keyword evidence="1" id="KW-0812">Transmembrane</keyword>
<organism evidence="2">
    <name type="scientific">Arundo donax</name>
    <name type="common">Giant reed</name>
    <name type="synonym">Donax arundinaceus</name>
    <dbReference type="NCBI Taxonomy" id="35708"/>
    <lineage>
        <taxon>Eukaryota</taxon>
        <taxon>Viridiplantae</taxon>
        <taxon>Streptophyta</taxon>
        <taxon>Embryophyta</taxon>
        <taxon>Tracheophyta</taxon>
        <taxon>Spermatophyta</taxon>
        <taxon>Magnoliopsida</taxon>
        <taxon>Liliopsida</taxon>
        <taxon>Poales</taxon>
        <taxon>Poaceae</taxon>
        <taxon>PACMAD clade</taxon>
        <taxon>Arundinoideae</taxon>
        <taxon>Arundineae</taxon>
        <taxon>Arundo</taxon>
    </lineage>
</organism>
<keyword evidence="1" id="KW-1133">Transmembrane helix</keyword>
<evidence type="ECO:0000313" key="2">
    <source>
        <dbReference type="EMBL" id="JAD54551.1"/>
    </source>
</evidence>
<feature type="transmembrane region" description="Helical" evidence="1">
    <location>
        <begin position="6"/>
        <end position="25"/>
    </location>
</feature>
<evidence type="ECO:0000256" key="1">
    <source>
        <dbReference type="SAM" id="Phobius"/>
    </source>
</evidence>
<name>A0A0A9ATV6_ARUDO</name>
<protein>
    <submittedName>
        <fullName evidence="2">Uncharacterized protein</fullName>
    </submittedName>
</protein>
<keyword evidence="1" id="KW-0472">Membrane</keyword>
<dbReference type="AlphaFoldDB" id="A0A0A9ATV6"/>
<dbReference type="EMBL" id="GBRH01243344">
    <property type="protein sequence ID" value="JAD54551.1"/>
    <property type="molecule type" value="Transcribed_RNA"/>
</dbReference>
<reference evidence="2" key="1">
    <citation type="submission" date="2014-09" db="EMBL/GenBank/DDBJ databases">
        <authorList>
            <person name="Magalhaes I.L.F."/>
            <person name="Oliveira U."/>
            <person name="Santos F.R."/>
            <person name="Vidigal T.H.D.A."/>
            <person name="Brescovit A.D."/>
            <person name="Santos A.J."/>
        </authorList>
    </citation>
    <scope>NUCLEOTIDE SEQUENCE</scope>
    <source>
        <tissue evidence="2">Shoot tissue taken approximately 20 cm above the soil surface</tissue>
    </source>
</reference>